<evidence type="ECO:0000259" key="6">
    <source>
        <dbReference type="PROSITE" id="PS50850"/>
    </source>
</evidence>
<feature type="domain" description="Major facilitator superfamily (MFS) profile" evidence="6">
    <location>
        <begin position="1"/>
        <end position="427"/>
    </location>
</feature>
<comment type="caution">
    <text evidence="7">The sequence shown here is derived from an EMBL/GenBank/DDBJ whole genome shotgun (WGS) entry which is preliminary data.</text>
</comment>
<accession>A0A425XZU4</accession>
<keyword evidence="8" id="KW-1185">Reference proteome</keyword>
<dbReference type="AlphaFoldDB" id="A0A425XZU4"/>
<dbReference type="PROSITE" id="PS50850">
    <property type="entry name" value="MFS"/>
    <property type="match status" value="1"/>
</dbReference>
<dbReference type="InterPro" id="IPR011701">
    <property type="entry name" value="MFS"/>
</dbReference>
<dbReference type="GO" id="GO:0022857">
    <property type="term" value="F:transmembrane transporter activity"/>
    <property type="evidence" value="ECO:0007669"/>
    <property type="project" value="InterPro"/>
</dbReference>
<evidence type="ECO:0000313" key="8">
    <source>
        <dbReference type="Proteomes" id="UP000285794"/>
    </source>
</evidence>
<dbReference type="InterPro" id="IPR005829">
    <property type="entry name" value="Sugar_transporter_CS"/>
</dbReference>
<feature type="transmembrane region" description="Helical" evidence="5">
    <location>
        <begin position="283"/>
        <end position="307"/>
    </location>
</feature>
<reference evidence="7 8" key="1">
    <citation type="submission" date="2018-07" db="EMBL/GenBank/DDBJ databases">
        <title>Draft genome sequence of Ancylomarina sp. M1P.</title>
        <authorList>
            <person name="Yadav S."/>
            <person name="Villanueva L."/>
            <person name="Damste J.S.S."/>
        </authorList>
    </citation>
    <scope>NUCLEOTIDE SEQUENCE [LARGE SCALE GENOMIC DNA]</scope>
    <source>
        <strain evidence="7 8">M1P</strain>
    </source>
</reference>
<feature type="transmembrane region" description="Helical" evidence="5">
    <location>
        <begin position="91"/>
        <end position="108"/>
    </location>
</feature>
<dbReference type="Proteomes" id="UP000285794">
    <property type="component" value="Unassembled WGS sequence"/>
</dbReference>
<evidence type="ECO:0000256" key="5">
    <source>
        <dbReference type="SAM" id="Phobius"/>
    </source>
</evidence>
<evidence type="ECO:0000256" key="4">
    <source>
        <dbReference type="ARBA" id="ARBA00023136"/>
    </source>
</evidence>
<dbReference type="InterPro" id="IPR036259">
    <property type="entry name" value="MFS_trans_sf"/>
</dbReference>
<dbReference type="InterPro" id="IPR053160">
    <property type="entry name" value="MFS_DHA3_Transporter"/>
</dbReference>
<dbReference type="EMBL" id="QQWG01000010">
    <property type="protein sequence ID" value="RRG20971.1"/>
    <property type="molecule type" value="Genomic_DNA"/>
</dbReference>
<sequence>MKIIPYFVLHKDNLYPILMNPQIKDSQYRKFCAYGFLKNLRFFDAFLILFLIDKGMTYTQIGILYAAREILTNFFEIPSGLIADIYGRKKSLAAALFIFILSFLIFWLSINFWLYLFAFIIFGIADAFRSGSHKGMMMDYLKLNNWANFKSEYYGHTRSWSQRGSAISALIAGMLIFIDGNYQNIFIYSVIPYAINFLLILSYPSEIDRSEKKKNKDERSFVNNFQALYRVLKQKSVLKLVSTSAFHTAYLKALKDYIQAIMLGIALLLPNIKGIGIENQNGIVIGMLYFLIYLLTAYASQYSSVILKKAPTNLTRKTLLLGLFFGLACGVFFIYEIWIWAFVAFTFIFIIENIRKPILTAFVADNVPNELLTSVYSSQSQLRTLFSAAIAFVFGIFADIWGIGIALVIVSSTLLLLASFISYRKKE</sequence>
<keyword evidence="2 5" id="KW-0812">Transmembrane</keyword>
<evidence type="ECO:0000256" key="3">
    <source>
        <dbReference type="ARBA" id="ARBA00022989"/>
    </source>
</evidence>
<evidence type="ECO:0000256" key="1">
    <source>
        <dbReference type="ARBA" id="ARBA00004141"/>
    </source>
</evidence>
<proteinExistence type="predicted"/>
<organism evidence="7 8">
    <name type="scientific">Ancylomarina euxinus</name>
    <dbReference type="NCBI Taxonomy" id="2283627"/>
    <lineage>
        <taxon>Bacteria</taxon>
        <taxon>Pseudomonadati</taxon>
        <taxon>Bacteroidota</taxon>
        <taxon>Bacteroidia</taxon>
        <taxon>Marinilabiliales</taxon>
        <taxon>Marinifilaceae</taxon>
        <taxon>Ancylomarina</taxon>
    </lineage>
</organism>
<keyword evidence="4 5" id="KW-0472">Membrane</keyword>
<dbReference type="InterPro" id="IPR020846">
    <property type="entry name" value="MFS_dom"/>
</dbReference>
<evidence type="ECO:0000256" key="2">
    <source>
        <dbReference type="ARBA" id="ARBA00022692"/>
    </source>
</evidence>
<feature type="transmembrane region" description="Helical" evidence="5">
    <location>
        <begin position="185"/>
        <end position="204"/>
    </location>
</feature>
<feature type="transmembrane region" description="Helical" evidence="5">
    <location>
        <begin position="319"/>
        <end position="351"/>
    </location>
</feature>
<dbReference type="Gene3D" id="1.20.1250.20">
    <property type="entry name" value="MFS general substrate transporter like domains"/>
    <property type="match status" value="1"/>
</dbReference>
<evidence type="ECO:0000313" key="7">
    <source>
        <dbReference type="EMBL" id="RRG20971.1"/>
    </source>
</evidence>
<dbReference type="PANTHER" id="PTHR23530:SF1">
    <property type="entry name" value="PERMEASE, MAJOR FACILITATOR SUPERFAMILY-RELATED"/>
    <property type="match status" value="1"/>
</dbReference>
<feature type="transmembrane region" description="Helical" evidence="5">
    <location>
        <begin position="385"/>
        <end position="418"/>
    </location>
</feature>
<dbReference type="GO" id="GO:0016020">
    <property type="term" value="C:membrane"/>
    <property type="evidence" value="ECO:0007669"/>
    <property type="project" value="UniProtKB-SubCell"/>
</dbReference>
<dbReference type="PROSITE" id="PS00216">
    <property type="entry name" value="SUGAR_TRANSPORT_1"/>
    <property type="match status" value="1"/>
</dbReference>
<dbReference type="CDD" id="cd06174">
    <property type="entry name" value="MFS"/>
    <property type="match status" value="1"/>
</dbReference>
<feature type="transmembrane region" description="Helical" evidence="5">
    <location>
        <begin position="160"/>
        <end position="179"/>
    </location>
</feature>
<gene>
    <name evidence="7" type="ORF">DWB61_11150</name>
</gene>
<protein>
    <submittedName>
        <fullName evidence="7">MFS transporter</fullName>
    </submittedName>
</protein>
<keyword evidence="3 5" id="KW-1133">Transmembrane helix</keyword>
<comment type="subcellular location">
    <subcellularLocation>
        <location evidence="1">Membrane</location>
        <topology evidence="1">Multi-pass membrane protein</topology>
    </subcellularLocation>
</comment>
<dbReference type="SUPFAM" id="SSF103473">
    <property type="entry name" value="MFS general substrate transporter"/>
    <property type="match status" value="1"/>
</dbReference>
<dbReference type="PANTHER" id="PTHR23530">
    <property type="entry name" value="TRANSPORT PROTEIN-RELATED"/>
    <property type="match status" value="1"/>
</dbReference>
<name>A0A425XZU4_9BACT</name>
<dbReference type="Pfam" id="PF07690">
    <property type="entry name" value="MFS_1"/>
    <property type="match status" value="1"/>
</dbReference>